<feature type="domain" description="Alpha-D-phosphohexomutase alpha/beta/alpha" evidence="7">
    <location>
        <begin position="390"/>
        <end position="511"/>
    </location>
</feature>
<evidence type="ECO:0000259" key="9">
    <source>
        <dbReference type="Pfam" id="PF25084"/>
    </source>
</evidence>
<dbReference type="Gene3D" id="2.160.10.10">
    <property type="entry name" value="Hexapeptide repeat proteins"/>
    <property type="match status" value="1"/>
</dbReference>
<comment type="subcellular location">
    <subcellularLocation>
        <location evidence="1">Cytoplasm</location>
        <location evidence="1">Cytosol</location>
    </subcellularLocation>
</comment>
<evidence type="ECO:0000259" key="7">
    <source>
        <dbReference type="Pfam" id="PF02878"/>
    </source>
</evidence>
<reference evidence="10 11" key="2">
    <citation type="journal article" date="2011" name="Stand. Genomic Sci.">
        <title>Complete genome sequence of Calditerrivibrio nitroreducens type strain (Yu37-1).</title>
        <authorList>
            <person name="Pitluck S."/>
            <person name="Sikorski J."/>
            <person name="Zeytun A."/>
            <person name="Lapidus A."/>
            <person name="Nolan M."/>
            <person name="Lucas S."/>
            <person name="Hammon N."/>
            <person name="Deshpande S."/>
            <person name="Cheng J.F."/>
            <person name="Tapia R."/>
            <person name="Han C."/>
            <person name="Goodwin L."/>
            <person name="Liolios K."/>
            <person name="Pagani I."/>
            <person name="Ivanova N."/>
            <person name="Mavromatis K."/>
            <person name="Pati A."/>
            <person name="Chen A."/>
            <person name="Palaniappan K."/>
            <person name="Hauser L."/>
            <person name="Chang Y.J."/>
            <person name="Jeffries C.D."/>
            <person name="Detter J.C."/>
            <person name="Brambilla E."/>
            <person name="Djao O.D."/>
            <person name="Rohde M."/>
            <person name="Spring S."/>
            <person name="Goker M."/>
            <person name="Woyke T."/>
            <person name="Bristow J."/>
            <person name="Eisen J.A."/>
            <person name="Markowitz V."/>
            <person name="Hugenholtz P."/>
            <person name="Kyrpides N.C."/>
            <person name="Klenk H.P."/>
            <person name="Land M."/>
        </authorList>
    </citation>
    <scope>NUCLEOTIDE SEQUENCE [LARGE SCALE GENOMIC DNA]</scope>
    <source>
        <strain evidence="11">DSM 19672 / NBRC 101217 / Yu37-1</strain>
    </source>
</reference>
<dbReference type="Gene3D" id="3.90.550.10">
    <property type="entry name" value="Spore Coat Polysaccharide Biosynthesis Protein SpsA, Chain A"/>
    <property type="match status" value="1"/>
</dbReference>
<evidence type="ECO:0000256" key="5">
    <source>
        <dbReference type="ARBA" id="ARBA00022917"/>
    </source>
</evidence>
<dbReference type="GO" id="GO:0016740">
    <property type="term" value="F:transferase activity"/>
    <property type="evidence" value="ECO:0007669"/>
    <property type="project" value="UniProtKB-KW"/>
</dbReference>
<sequence length="826" mass="92592">MKAVIMAGGFGTRIQPLTTSLPKPMIPVLNVPMMEYILESIKKAGITDIVILLYFMPDIIKNHFGEGKKFGVNINYVLPDDDYGTAGAVKQGERFLDDDFIVISGDLVTDFDLNEVIGFHYTKGGQATICLTSVEDPLQFGVVITDKDGKIVRFLEKPGWGEVFSDTINTGIYVFKKDVLKFIPEKSNFDFSKDLFPSLMNKGIELFGFNARGYWRDVGNPNSYREVFLDIFNGLVELPVKGKNIKDSIFTGENSFFEGAQLDGFVVLGDNVLINTDAKIKNCSIGNNVEIGRGTIIENSIIWDNVKIGSNCIIKNAVFCNGVIVGRGVHIQSGGIVAENTEIGNYVVFEKDIMVWPNKQIEEDSILSSNLIWGDKWKKSIFEGGIVSAQTNVELSPELCAKLGAALGSSMPKDSIIILSRDYHSASRMLKRAFLGGLLSAGVNAVDLRMTANPVTKYIQKISKNAISVIFRQSLTNSLYSEIQFSDINGLPIDSNFEKNIERTFFRENFRRASYDDIGKIIEVHDIESSYIKHLLHNIDIDSFKRNKFKVVVDLMNGTTTHILPNILMELGVEAVVLNAYQNEKQLSKNFKVVQDKLEEIKKILLTLKANIGFAIFQNGERLQVVSDDGEIIHPEKLTLIIISLLDLVATEKVKVYLPIMVPTVLDGKTKNVDIIRGRSTGLKAEFLKEFDFIGSISLMLSFPQYMLSPDAMFNSIKLMELLAKSGKKLSEVSRSIPEYHFAHLIINCPFSKKGYIMRKMSEDAMDKEASYVDGVKINFKNKGYVLMIPDQYSANVHLYVEAVDEQSKNELLEEYKQKITTWTEE</sequence>
<keyword evidence="4" id="KW-0396">Initiation factor</keyword>
<dbReference type="SUPFAM" id="SSF53448">
    <property type="entry name" value="Nucleotide-diphospho-sugar transferases"/>
    <property type="match status" value="1"/>
</dbReference>
<keyword evidence="3" id="KW-0963">Cytoplasm</keyword>
<dbReference type="InterPro" id="IPR005844">
    <property type="entry name" value="A-D-PHexomutase_a/b/a-I"/>
</dbReference>
<proteinExistence type="inferred from homology"/>
<evidence type="ECO:0000256" key="1">
    <source>
        <dbReference type="ARBA" id="ARBA00004514"/>
    </source>
</evidence>
<evidence type="ECO:0000256" key="4">
    <source>
        <dbReference type="ARBA" id="ARBA00022540"/>
    </source>
</evidence>
<dbReference type="CDD" id="cd04181">
    <property type="entry name" value="NTP_transferase"/>
    <property type="match status" value="1"/>
</dbReference>
<dbReference type="SUPFAM" id="SSF53738">
    <property type="entry name" value="Phosphoglucomutase, first 3 domains"/>
    <property type="match status" value="2"/>
</dbReference>
<dbReference type="Pfam" id="PF02878">
    <property type="entry name" value="PGM_PMM_I"/>
    <property type="match status" value="1"/>
</dbReference>
<accession>E4THX2</accession>
<evidence type="ECO:0000256" key="2">
    <source>
        <dbReference type="ARBA" id="ARBA00010231"/>
    </source>
</evidence>
<evidence type="ECO:0000259" key="8">
    <source>
        <dbReference type="Pfam" id="PF02879"/>
    </source>
</evidence>
<dbReference type="Gene3D" id="3.30.310.50">
    <property type="entry name" value="Alpha-D-phosphohexomutase, C-terminal domain"/>
    <property type="match status" value="1"/>
</dbReference>
<comment type="similarity">
    <text evidence="2">Belongs to the phosphohexose mutase family.</text>
</comment>
<dbReference type="HOGENOM" id="CLU_017652_1_0_0"/>
<name>E4THX2_CALNY</name>
<evidence type="ECO:0000313" key="11">
    <source>
        <dbReference type="Proteomes" id="UP000007039"/>
    </source>
</evidence>
<dbReference type="InterPro" id="IPR005835">
    <property type="entry name" value="NTP_transferase_dom"/>
</dbReference>
<dbReference type="GO" id="GO:0016868">
    <property type="term" value="F:intramolecular phosphotransferase activity"/>
    <property type="evidence" value="ECO:0007669"/>
    <property type="project" value="InterPro"/>
</dbReference>
<dbReference type="SUPFAM" id="SSF55957">
    <property type="entry name" value="Phosphoglucomutase, C-terminal domain"/>
    <property type="match status" value="1"/>
</dbReference>
<feature type="domain" description="EIF2B subunit epsilon/gamma LbH" evidence="9">
    <location>
        <begin position="258"/>
        <end position="347"/>
    </location>
</feature>
<dbReference type="InterPro" id="IPR036900">
    <property type="entry name" value="A-D-PHexomutase_C_sf"/>
</dbReference>
<dbReference type="InterPro" id="IPR050486">
    <property type="entry name" value="Mannose-1P_guanyltransferase"/>
</dbReference>
<keyword evidence="11" id="KW-1185">Reference proteome</keyword>
<dbReference type="InterPro" id="IPR056764">
    <property type="entry name" value="LbH_EIF2B3/5"/>
</dbReference>
<dbReference type="KEGG" id="cni:Calni_0991"/>
<dbReference type="eggNOG" id="COG1109">
    <property type="taxonomic scope" value="Bacteria"/>
</dbReference>
<protein>
    <submittedName>
        <fullName evidence="10">Nucleotidyltransferase</fullName>
    </submittedName>
</protein>
<dbReference type="Pfam" id="PF00483">
    <property type="entry name" value="NTP_transferase"/>
    <property type="match status" value="1"/>
</dbReference>
<gene>
    <name evidence="10" type="ordered locus">Calni_0991</name>
</gene>
<organism evidence="10 11">
    <name type="scientific">Calditerrivibrio nitroreducens (strain DSM 19672 / NBRC 101217 / Yu37-1)</name>
    <dbReference type="NCBI Taxonomy" id="768670"/>
    <lineage>
        <taxon>Bacteria</taxon>
        <taxon>Pseudomonadati</taxon>
        <taxon>Deferribacterota</taxon>
        <taxon>Deferribacteres</taxon>
        <taxon>Deferribacterales</taxon>
        <taxon>Calditerrivibrionaceae</taxon>
    </lineage>
</organism>
<dbReference type="STRING" id="768670.Calni_0991"/>
<dbReference type="CDD" id="cd03356">
    <property type="entry name" value="LbH_G1P_AT_C_like"/>
    <property type="match status" value="1"/>
</dbReference>
<dbReference type="GO" id="GO:0005975">
    <property type="term" value="P:carbohydrate metabolic process"/>
    <property type="evidence" value="ECO:0007669"/>
    <property type="project" value="InterPro"/>
</dbReference>
<dbReference type="Gene3D" id="3.40.120.10">
    <property type="entry name" value="Alpha-D-Glucose-1,6-Bisphosphate, subunit A, domain 3"/>
    <property type="match status" value="3"/>
</dbReference>
<dbReference type="Proteomes" id="UP000007039">
    <property type="component" value="Chromosome"/>
</dbReference>
<feature type="domain" description="Nucleotidyl transferase" evidence="6">
    <location>
        <begin position="2"/>
        <end position="231"/>
    </location>
</feature>
<dbReference type="AlphaFoldDB" id="E4THX2"/>
<dbReference type="InterPro" id="IPR011004">
    <property type="entry name" value="Trimer_LpxA-like_sf"/>
</dbReference>
<dbReference type="InterPro" id="IPR005845">
    <property type="entry name" value="A-D-PHexomutase_a/b/a-II"/>
</dbReference>
<dbReference type="InterPro" id="IPR029044">
    <property type="entry name" value="Nucleotide-diphossugar_trans"/>
</dbReference>
<dbReference type="SUPFAM" id="SSF51161">
    <property type="entry name" value="Trimeric LpxA-like enzymes"/>
    <property type="match status" value="1"/>
</dbReference>
<keyword evidence="5" id="KW-0648">Protein biosynthesis</keyword>
<keyword evidence="10" id="KW-0808">Transferase</keyword>
<feature type="domain" description="Alpha-D-phosphohexomutase alpha/beta/alpha" evidence="8">
    <location>
        <begin position="530"/>
        <end position="630"/>
    </location>
</feature>
<dbReference type="Pfam" id="PF25084">
    <property type="entry name" value="LbH_EIF2B"/>
    <property type="match status" value="1"/>
</dbReference>
<dbReference type="EMBL" id="CP002347">
    <property type="protein sequence ID" value="ADR18902.1"/>
    <property type="molecule type" value="Genomic_DNA"/>
</dbReference>
<dbReference type="PANTHER" id="PTHR22572">
    <property type="entry name" value="SUGAR-1-PHOSPHATE GUANYL TRANSFERASE"/>
    <property type="match status" value="1"/>
</dbReference>
<dbReference type="eggNOG" id="COG1208">
    <property type="taxonomic scope" value="Bacteria"/>
</dbReference>
<dbReference type="RefSeq" id="WP_013451115.1">
    <property type="nucleotide sequence ID" value="NC_014758.1"/>
</dbReference>
<dbReference type="Pfam" id="PF02879">
    <property type="entry name" value="PGM_PMM_II"/>
    <property type="match status" value="1"/>
</dbReference>
<evidence type="ECO:0000313" key="10">
    <source>
        <dbReference type="EMBL" id="ADR18902.1"/>
    </source>
</evidence>
<dbReference type="InterPro" id="IPR016055">
    <property type="entry name" value="A-D-PHexomutase_a/b/a-I/II/III"/>
</dbReference>
<evidence type="ECO:0000259" key="6">
    <source>
        <dbReference type="Pfam" id="PF00483"/>
    </source>
</evidence>
<evidence type="ECO:0000256" key="3">
    <source>
        <dbReference type="ARBA" id="ARBA00022490"/>
    </source>
</evidence>
<dbReference type="OrthoDB" id="9801899at2"/>
<reference key="1">
    <citation type="submission" date="2010-11" db="EMBL/GenBank/DDBJ databases">
        <title>The complete genome of chromosome of Calditerrivibrio nitroreducens DSM 19672.</title>
        <authorList>
            <consortium name="US DOE Joint Genome Institute (JGI-PGF)"/>
            <person name="Lucas S."/>
            <person name="Copeland A."/>
            <person name="Lapidus A."/>
            <person name="Bruce D."/>
            <person name="Goodwin L."/>
            <person name="Pitluck S."/>
            <person name="Kyrpides N."/>
            <person name="Mavromatis K."/>
            <person name="Ivanova N."/>
            <person name="Mikhailova N."/>
            <person name="Zeytun A."/>
            <person name="Brettin T."/>
            <person name="Detter J.C."/>
            <person name="Tapia R."/>
            <person name="Han C."/>
            <person name="Land M."/>
            <person name="Hauser L."/>
            <person name="Markowitz V."/>
            <person name="Cheng J.-F."/>
            <person name="Hugenholtz P."/>
            <person name="Woyke T."/>
            <person name="Wu D."/>
            <person name="Spring S."/>
            <person name="Schroeder M."/>
            <person name="Brambilla E."/>
            <person name="Klenk H.-P."/>
            <person name="Eisen J.A."/>
        </authorList>
    </citation>
    <scope>NUCLEOTIDE SEQUENCE [LARGE SCALE GENOMIC DNA]</scope>
    <source>
        <strain>DSM 19672</strain>
    </source>
</reference>